<evidence type="ECO:0000313" key="1">
    <source>
        <dbReference type="EMBL" id="GBO18405.1"/>
    </source>
</evidence>
<evidence type="ECO:0000313" key="2">
    <source>
        <dbReference type="Proteomes" id="UP000499080"/>
    </source>
</evidence>
<proteinExistence type="predicted"/>
<organism evidence="1 2">
    <name type="scientific">Araneus ventricosus</name>
    <name type="common">Orbweaver spider</name>
    <name type="synonym">Epeira ventricosa</name>
    <dbReference type="NCBI Taxonomy" id="182803"/>
    <lineage>
        <taxon>Eukaryota</taxon>
        <taxon>Metazoa</taxon>
        <taxon>Ecdysozoa</taxon>
        <taxon>Arthropoda</taxon>
        <taxon>Chelicerata</taxon>
        <taxon>Arachnida</taxon>
        <taxon>Araneae</taxon>
        <taxon>Araneomorphae</taxon>
        <taxon>Entelegynae</taxon>
        <taxon>Araneoidea</taxon>
        <taxon>Araneidae</taxon>
        <taxon>Araneus</taxon>
    </lineage>
</organism>
<comment type="caution">
    <text evidence="1">The sequence shown here is derived from an EMBL/GenBank/DDBJ whole genome shotgun (WGS) entry which is preliminary data.</text>
</comment>
<dbReference type="Proteomes" id="UP000499080">
    <property type="component" value="Unassembled WGS sequence"/>
</dbReference>
<dbReference type="AlphaFoldDB" id="A0A4Y2UZK0"/>
<protein>
    <submittedName>
        <fullName evidence="1">Uncharacterized protein</fullName>
    </submittedName>
</protein>
<name>A0A4Y2UZK0_ARAVE</name>
<gene>
    <name evidence="1" type="ORF">AVEN_198589_1</name>
</gene>
<dbReference type="EMBL" id="BGPR01042020">
    <property type="protein sequence ID" value="GBO18405.1"/>
    <property type="molecule type" value="Genomic_DNA"/>
</dbReference>
<keyword evidence="2" id="KW-1185">Reference proteome</keyword>
<reference evidence="1 2" key="1">
    <citation type="journal article" date="2019" name="Sci. Rep.">
        <title>Orb-weaving spider Araneus ventricosus genome elucidates the spidroin gene catalogue.</title>
        <authorList>
            <person name="Kono N."/>
            <person name="Nakamura H."/>
            <person name="Ohtoshi R."/>
            <person name="Moran D.A.P."/>
            <person name="Shinohara A."/>
            <person name="Yoshida Y."/>
            <person name="Fujiwara M."/>
            <person name="Mori M."/>
            <person name="Tomita M."/>
            <person name="Arakawa K."/>
        </authorList>
    </citation>
    <scope>NUCLEOTIDE SEQUENCE [LARGE SCALE GENOMIC DNA]</scope>
</reference>
<accession>A0A4Y2UZK0</accession>
<sequence>MQKQAEKMCPKLVPVKYEPYSHSRNSVVPVHSCTCNFQRACFRSSYPVTSALMKAWLSRKPRDEGVIFAIAPISGGCFVQNVKREGMA</sequence>